<reference evidence="2" key="1">
    <citation type="submission" date="2018-05" db="EMBL/GenBank/DDBJ databases">
        <authorList>
            <person name="Lanie J.A."/>
            <person name="Ng W.-L."/>
            <person name="Kazmierczak K.M."/>
            <person name="Andrzejewski T.M."/>
            <person name="Davidsen T.M."/>
            <person name="Wayne K.J."/>
            <person name="Tettelin H."/>
            <person name="Glass J.I."/>
            <person name="Rusch D."/>
            <person name="Podicherti R."/>
            <person name="Tsui H.-C.T."/>
            <person name="Winkler M.E."/>
        </authorList>
    </citation>
    <scope>NUCLEOTIDE SEQUENCE</scope>
</reference>
<protein>
    <submittedName>
        <fullName evidence="2">Uncharacterized protein</fullName>
    </submittedName>
</protein>
<evidence type="ECO:0000313" key="2">
    <source>
        <dbReference type="EMBL" id="SVB73062.1"/>
    </source>
</evidence>
<organism evidence="2">
    <name type="scientific">marine metagenome</name>
    <dbReference type="NCBI Taxonomy" id="408172"/>
    <lineage>
        <taxon>unclassified sequences</taxon>
        <taxon>metagenomes</taxon>
        <taxon>ecological metagenomes</taxon>
    </lineage>
</organism>
<proteinExistence type="predicted"/>
<feature type="compositionally biased region" description="Basic and acidic residues" evidence="1">
    <location>
        <begin position="37"/>
        <end position="52"/>
    </location>
</feature>
<accession>A0A382GDW3</accession>
<dbReference type="AlphaFoldDB" id="A0A382GDW3"/>
<dbReference type="EMBL" id="UINC01054855">
    <property type="protein sequence ID" value="SVB73062.1"/>
    <property type="molecule type" value="Genomic_DNA"/>
</dbReference>
<feature type="non-terminal residue" evidence="2">
    <location>
        <position position="131"/>
    </location>
</feature>
<sequence>VKQTTKAEGHAPDGLRTAKGHKPTSGAREMSDESPNDSDKPPSNKPNQPKDELFARRLEQLGEEIARNNKVIATIESELAALAQELAKPKRRNKAATSSPKRVTHSKAGKGRSTTARTPHLRLVGDKDSEG</sequence>
<gene>
    <name evidence="2" type="ORF">METZ01_LOCUS225916</name>
</gene>
<feature type="region of interest" description="Disordered" evidence="1">
    <location>
        <begin position="86"/>
        <end position="131"/>
    </location>
</feature>
<feature type="non-terminal residue" evidence="2">
    <location>
        <position position="1"/>
    </location>
</feature>
<feature type="region of interest" description="Disordered" evidence="1">
    <location>
        <begin position="1"/>
        <end position="52"/>
    </location>
</feature>
<evidence type="ECO:0000256" key="1">
    <source>
        <dbReference type="SAM" id="MobiDB-lite"/>
    </source>
</evidence>
<name>A0A382GDW3_9ZZZZ</name>
<feature type="compositionally biased region" description="Basic and acidic residues" evidence="1">
    <location>
        <begin position="1"/>
        <end position="13"/>
    </location>
</feature>